<dbReference type="Proteomes" id="UP000190328">
    <property type="component" value="Unassembled WGS sequence"/>
</dbReference>
<dbReference type="EMBL" id="FUXI01000001">
    <property type="protein sequence ID" value="SJZ35850.1"/>
    <property type="molecule type" value="Genomic_DNA"/>
</dbReference>
<sequence length="135" mass="15604">MKKSSLFFFFSFCLLLTACGKPKAGDIDSRVYNLETDFKENYQLWTDMKADGAIQQKEYALDLKKVGNKFKSIGATARGSAVKKLLSEDDQKIYTTYEELGKQIYDVGYALYYGKKEEAKKLYDEIQQKEEQLKE</sequence>
<protein>
    <recommendedName>
        <fullName evidence="4">Lipoprotein</fullName>
    </recommendedName>
</protein>
<evidence type="ECO:0000256" key="1">
    <source>
        <dbReference type="SAM" id="SignalP"/>
    </source>
</evidence>
<reference evidence="2 3" key="1">
    <citation type="submission" date="2017-02" db="EMBL/GenBank/DDBJ databases">
        <authorList>
            <person name="Peterson S.W."/>
        </authorList>
    </citation>
    <scope>NUCLEOTIDE SEQUENCE [LARGE SCALE GENOMIC DNA]</scope>
    <source>
        <strain evidence="2 3">ATCC BAA-1030</strain>
    </source>
</reference>
<dbReference type="RefSeq" id="WP_078805982.1">
    <property type="nucleotide sequence ID" value="NZ_FUXI01000001.1"/>
</dbReference>
<dbReference type="PROSITE" id="PS51257">
    <property type="entry name" value="PROKAR_LIPOPROTEIN"/>
    <property type="match status" value="1"/>
</dbReference>
<feature type="chain" id="PRO_5039419900" description="Lipoprotein" evidence="1">
    <location>
        <begin position="19"/>
        <end position="135"/>
    </location>
</feature>
<keyword evidence="1" id="KW-0732">Signal</keyword>
<organism evidence="2 3">
    <name type="scientific">Pilibacter termitis</name>
    <dbReference type="NCBI Taxonomy" id="263852"/>
    <lineage>
        <taxon>Bacteria</taxon>
        <taxon>Bacillati</taxon>
        <taxon>Bacillota</taxon>
        <taxon>Bacilli</taxon>
        <taxon>Lactobacillales</taxon>
        <taxon>Enterococcaceae</taxon>
        <taxon>Pilibacter</taxon>
    </lineage>
</organism>
<dbReference type="OrthoDB" id="2186899at2"/>
<dbReference type="AlphaFoldDB" id="A0A1T4K098"/>
<gene>
    <name evidence="2" type="ORF">SAMN02745116_00002</name>
</gene>
<evidence type="ECO:0000313" key="3">
    <source>
        <dbReference type="Proteomes" id="UP000190328"/>
    </source>
</evidence>
<keyword evidence="3" id="KW-1185">Reference proteome</keyword>
<evidence type="ECO:0000313" key="2">
    <source>
        <dbReference type="EMBL" id="SJZ35850.1"/>
    </source>
</evidence>
<feature type="signal peptide" evidence="1">
    <location>
        <begin position="1"/>
        <end position="18"/>
    </location>
</feature>
<accession>A0A1T4K098</accession>
<evidence type="ECO:0008006" key="4">
    <source>
        <dbReference type="Google" id="ProtNLM"/>
    </source>
</evidence>
<proteinExistence type="predicted"/>
<name>A0A1T4K098_9ENTE</name>